<dbReference type="InterPro" id="IPR018162">
    <property type="entry name" value="Ala-tRNA-ligase_IIc_anticod-bd"/>
</dbReference>
<dbReference type="InterPro" id="IPR050058">
    <property type="entry name" value="Ala-tRNA_ligase"/>
</dbReference>
<gene>
    <name evidence="14" type="primary">alaS</name>
    <name evidence="14" type="ORF">EVA99_02430</name>
</gene>
<keyword evidence="11" id="KW-0030">Aminoacyl-tRNA synthetase</keyword>
<dbReference type="Gene3D" id="3.30.930.10">
    <property type="entry name" value="Bira Bifunctional Protein, Domain 2"/>
    <property type="match status" value="1"/>
</dbReference>
<dbReference type="InterPro" id="IPR009000">
    <property type="entry name" value="Transl_B-barrel_sf"/>
</dbReference>
<keyword evidence="9" id="KW-0694">RNA-binding</keyword>
<evidence type="ECO:0000256" key="11">
    <source>
        <dbReference type="ARBA" id="ARBA00023146"/>
    </source>
</evidence>
<dbReference type="GO" id="GO:0000049">
    <property type="term" value="F:tRNA binding"/>
    <property type="evidence" value="ECO:0007669"/>
    <property type="project" value="UniProtKB-KW"/>
</dbReference>
<dbReference type="SUPFAM" id="SSF50447">
    <property type="entry name" value="Translation proteins"/>
    <property type="match status" value="1"/>
</dbReference>
<keyword evidence="10" id="KW-0648">Protein biosynthesis</keyword>
<dbReference type="SUPFAM" id="SSF55186">
    <property type="entry name" value="ThrRS/AlaRS common domain"/>
    <property type="match status" value="1"/>
</dbReference>
<dbReference type="PANTHER" id="PTHR11777:SF9">
    <property type="entry name" value="ALANINE--TRNA LIGASE, CYTOPLASMIC"/>
    <property type="match status" value="1"/>
</dbReference>
<dbReference type="EMBL" id="SHBL01000015">
    <property type="protein sequence ID" value="RZO24074.1"/>
    <property type="molecule type" value="Genomic_DNA"/>
</dbReference>
<keyword evidence="5" id="KW-0820">tRNA-binding</keyword>
<keyword evidence="7" id="KW-0547">Nucleotide-binding</keyword>
<dbReference type="EC" id="6.1.1.7" evidence="3 12"/>
<evidence type="ECO:0000313" key="14">
    <source>
        <dbReference type="EMBL" id="RZO24074.1"/>
    </source>
</evidence>
<dbReference type="GO" id="GO:0005829">
    <property type="term" value="C:cytosol"/>
    <property type="evidence" value="ECO:0007669"/>
    <property type="project" value="TreeGrafter"/>
</dbReference>
<dbReference type="CDD" id="cd00673">
    <property type="entry name" value="AlaRS_core"/>
    <property type="match status" value="1"/>
</dbReference>
<keyword evidence="6 14" id="KW-0436">Ligase</keyword>
<dbReference type="Pfam" id="PF01411">
    <property type="entry name" value="tRNA-synt_2c"/>
    <property type="match status" value="1"/>
</dbReference>
<evidence type="ECO:0000313" key="15">
    <source>
        <dbReference type="Proteomes" id="UP000320146"/>
    </source>
</evidence>
<protein>
    <recommendedName>
        <fullName evidence="4 12">Alanine--tRNA ligase</fullName>
        <ecNumber evidence="3 12">6.1.1.7</ecNumber>
    </recommendedName>
</protein>
<name>A0A520MS84_9GAMM</name>
<dbReference type="InterPro" id="IPR023033">
    <property type="entry name" value="Ala_tRNA_ligase_euk/bac"/>
</dbReference>
<comment type="cofactor">
    <cofactor evidence="1">
        <name>Zn(2+)</name>
        <dbReference type="ChEBI" id="CHEBI:29105"/>
    </cofactor>
</comment>
<dbReference type="NCBIfam" id="TIGR00344">
    <property type="entry name" value="alaS"/>
    <property type="match status" value="1"/>
</dbReference>
<dbReference type="PANTHER" id="PTHR11777">
    <property type="entry name" value="ALANYL-TRNA SYNTHETASE"/>
    <property type="match status" value="1"/>
</dbReference>
<evidence type="ECO:0000256" key="3">
    <source>
        <dbReference type="ARBA" id="ARBA00013168"/>
    </source>
</evidence>
<evidence type="ECO:0000256" key="1">
    <source>
        <dbReference type="ARBA" id="ARBA00001947"/>
    </source>
</evidence>
<dbReference type="Proteomes" id="UP000320146">
    <property type="component" value="Unassembled WGS sequence"/>
</dbReference>
<dbReference type="InterPro" id="IPR045864">
    <property type="entry name" value="aa-tRNA-synth_II/BPL/LPL"/>
</dbReference>
<evidence type="ECO:0000256" key="10">
    <source>
        <dbReference type="ARBA" id="ARBA00022917"/>
    </source>
</evidence>
<dbReference type="GO" id="GO:0045892">
    <property type="term" value="P:negative regulation of DNA-templated transcription"/>
    <property type="evidence" value="ECO:0007669"/>
    <property type="project" value="TreeGrafter"/>
</dbReference>
<dbReference type="FunFam" id="3.30.980.10:FF:000004">
    <property type="entry name" value="Alanine--tRNA ligase, cytoplasmic"/>
    <property type="match status" value="1"/>
</dbReference>
<evidence type="ECO:0000256" key="5">
    <source>
        <dbReference type="ARBA" id="ARBA00022555"/>
    </source>
</evidence>
<proteinExistence type="inferred from homology"/>
<dbReference type="SUPFAM" id="SSF101353">
    <property type="entry name" value="Putative anticodon-binding domain of alanyl-tRNA synthetase (AlaRS)"/>
    <property type="match status" value="1"/>
</dbReference>
<dbReference type="GO" id="GO:0005524">
    <property type="term" value="F:ATP binding"/>
    <property type="evidence" value="ECO:0007669"/>
    <property type="project" value="UniProtKB-KW"/>
</dbReference>
<dbReference type="AlphaFoldDB" id="A0A520MS84"/>
<evidence type="ECO:0000256" key="7">
    <source>
        <dbReference type="ARBA" id="ARBA00022741"/>
    </source>
</evidence>
<dbReference type="Gene3D" id="2.40.30.130">
    <property type="match status" value="1"/>
</dbReference>
<dbReference type="PROSITE" id="PS50860">
    <property type="entry name" value="AA_TRNA_LIGASE_II_ALA"/>
    <property type="match status" value="1"/>
</dbReference>
<evidence type="ECO:0000256" key="9">
    <source>
        <dbReference type="ARBA" id="ARBA00022884"/>
    </source>
</evidence>
<dbReference type="FunFam" id="3.30.930.10:FF:000004">
    <property type="entry name" value="Alanine--tRNA ligase"/>
    <property type="match status" value="1"/>
</dbReference>
<evidence type="ECO:0000256" key="2">
    <source>
        <dbReference type="ARBA" id="ARBA00008226"/>
    </source>
</evidence>
<reference evidence="14 15" key="1">
    <citation type="submission" date="2019-02" db="EMBL/GenBank/DDBJ databases">
        <title>Prokaryotic population dynamics and viral predation in marine succession experiment using metagenomics: the confinement effect.</title>
        <authorList>
            <person name="Haro-Moreno J.M."/>
            <person name="Rodriguez-Valera F."/>
            <person name="Lopez-Perez M."/>
        </authorList>
    </citation>
    <scope>NUCLEOTIDE SEQUENCE [LARGE SCALE GENOMIC DNA]</scope>
    <source>
        <strain evidence="14">MED-G166</strain>
    </source>
</reference>
<dbReference type="InterPro" id="IPR002318">
    <property type="entry name" value="Ala-tRNA-lgiase_IIc"/>
</dbReference>
<accession>A0A520MS84</accession>
<sequence>MKLTEIRKNFLKYFDSKEHEIISSSDLIPHGDDSILFTNAGMVQFKDVFLGLEKRTKSATSSQKCLRVGGKHNDLENVGFTTRHQTFFEMLGNFSFGQYFKEQAIEYAWEFLTDELKIPQEKLFITVHQSDDESEQLWLNNIGISKDKIARLGDEDNFWSMGETGPCGPCSEIFYDYGENFEGSLPGEGDTGDRYVEIWNLVFMEFNRNAKGELTPLPNKCVDTGMGLERICSVMQNVGSNFETDLFKDLKINISKKFETPNDQSLNVVADHLRAAFFLMSESVMPSNEGRGYVLRRIIRRAVRHGYKMDRKTPFLYECLENLRDLIENDFKEEFTDFPRYKLALEQEEKLFFKTLSSGMKILEQELSKDLKIVSGEIAFKLHDTYGFPIDLTRTISQEKNLSIDEVGFEKLMAIQKQGSKQSSMFNAKDIVIDPNLSSNFIGHDKTSCEANCIALFDEEGTSVDKISSRGFAIFSETPFYAEMGGQVGDIGSVVKKGSEIKVIDCKKVGNFHLHEVEISSGELTKNDNAKLLIDLARREKIECNHSATHLLHSALRETLGDAVQQKGSLVNDEKLRFDFSHGAKLTQPEIESIEKIVNSQIESSSITETKTMSFQDALDSG</sequence>
<organism evidence="14 15">
    <name type="scientific">SAR86 cluster bacterium</name>
    <dbReference type="NCBI Taxonomy" id="2030880"/>
    <lineage>
        <taxon>Bacteria</taxon>
        <taxon>Pseudomonadati</taxon>
        <taxon>Pseudomonadota</taxon>
        <taxon>Gammaproteobacteria</taxon>
        <taxon>SAR86 cluster</taxon>
    </lineage>
</organism>
<evidence type="ECO:0000256" key="8">
    <source>
        <dbReference type="ARBA" id="ARBA00022840"/>
    </source>
</evidence>
<dbReference type="SUPFAM" id="SSF55681">
    <property type="entry name" value="Class II aaRS and biotin synthetases"/>
    <property type="match status" value="1"/>
</dbReference>
<dbReference type="GO" id="GO:0002161">
    <property type="term" value="F:aminoacyl-tRNA deacylase activity"/>
    <property type="evidence" value="ECO:0007669"/>
    <property type="project" value="TreeGrafter"/>
</dbReference>
<dbReference type="HAMAP" id="MF_00036_B">
    <property type="entry name" value="Ala_tRNA_synth_B"/>
    <property type="match status" value="1"/>
</dbReference>
<keyword evidence="8" id="KW-0067">ATP-binding</keyword>
<dbReference type="PRINTS" id="PR00980">
    <property type="entry name" value="TRNASYNTHALA"/>
</dbReference>
<evidence type="ECO:0000259" key="13">
    <source>
        <dbReference type="PROSITE" id="PS50860"/>
    </source>
</evidence>
<feature type="non-terminal residue" evidence="14">
    <location>
        <position position="622"/>
    </location>
</feature>
<dbReference type="GO" id="GO:0004813">
    <property type="term" value="F:alanine-tRNA ligase activity"/>
    <property type="evidence" value="ECO:0007669"/>
    <property type="project" value="UniProtKB-UniRule"/>
</dbReference>
<feature type="domain" description="Alanyl-transfer RNA synthetases family profile" evidence="13">
    <location>
        <begin position="1"/>
        <end position="622"/>
    </location>
</feature>
<comment type="caution">
    <text evidence="14">The sequence shown here is derived from an EMBL/GenBank/DDBJ whole genome shotgun (WGS) entry which is preliminary data.</text>
</comment>
<dbReference type="InterPro" id="IPR018165">
    <property type="entry name" value="Ala-tRNA-synth_IIc_core"/>
</dbReference>
<dbReference type="InterPro" id="IPR018163">
    <property type="entry name" value="Thr/Ala-tRNA-synth_IIc_edit"/>
</dbReference>
<dbReference type="Gene3D" id="3.30.980.10">
    <property type="entry name" value="Threonyl-trna Synthetase, Chain A, domain 2"/>
    <property type="match status" value="1"/>
</dbReference>
<evidence type="ECO:0000256" key="4">
    <source>
        <dbReference type="ARBA" id="ARBA00017959"/>
    </source>
</evidence>
<evidence type="ECO:0000256" key="12">
    <source>
        <dbReference type="NCBIfam" id="TIGR00344"/>
    </source>
</evidence>
<dbReference type="GO" id="GO:0006419">
    <property type="term" value="P:alanyl-tRNA aminoacylation"/>
    <property type="evidence" value="ECO:0007669"/>
    <property type="project" value="UniProtKB-UniRule"/>
</dbReference>
<evidence type="ECO:0000256" key="6">
    <source>
        <dbReference type="ARBA" id="ARBA00022598"/>
    </source>
</evidence>
<dbReference type="InterPro" id="IPR018164">
    <property type="entry name" value="Ala-tRNA-synth_IIc_N"/>
</dbReference>
<comment type="similarity">
    <text evidence="2">Belongs to the class-II aminoacyl-tRNA synthetase family.</text>
</comment>